<dbReference type="AlphaFoldDB" id="A0A2Z4LWS0"/>
<dbReference type="EMBL" id="CP030104">
    <property type="protein sequence ID" value="AWX45727.1"/>
    <property type="molecule type" value="Genomic_DNA"/>
</dbReference>
<dbReference type="KEGG" id="spon:HME9304_02754"/>
<name>A0A2Z4LWS0_9FLAO</name>
<dbReference type="OrthoDB" id="1343945at2"/>
<organism evidence="1 2">
    <name type="scientific">Flagellimonas maritima</name>
    <dbReference type="NCBI Taxonomy" id="1383885"/>
    <lineage>
        <taxon>Bacteria</taxon>
        <taxon>Pseudomonadati</taxon>
        <taxon>Bacteroidota</taxon>
        <taxon>Flavobacteriia</taxon>
        <taxon>Flavobacteriales</taxon>
        <taxon>Flavobacteriaceae</taxon>
        <taxon>Flagellimonas</taxon>
    </lineage>
</organism>
<dbReference type="RefSeq" id="WP_112379086.1">
    <property type="nucleotide sequence ID" value="NZ_CP030104.1"/>
</dbReference>
<keyword evidence="2" id="KW-1185">Reference proteome</keyword>
<protein>
    <submittedName>
        <fullName evidence="1">Uncharacterized protein</fullName>
    </submittedName>
</protein>
<proteinExistence type="predicted"/>
<sequence>MKLNNRNRVLLGGFLVMLFLSYFLAVKETMKLRAQLLSFKSRQEVSMNIPGQLHRLSNKEKDIDLKFKELNLATSSRQNHLIKYLNRISTINMVKIIEFRSPHLFRQENSTNKTHIFTLEGYFLDILKVVYALEKQGSFGAVSHISFEKKKDHRSGKNYLQALVFLEHIQ</sequence>
<evidence type="ECO:0000313" key="2">
    <source>
        <dbReference type="Proteomes" id="UP000248536"/>
    </source>
</evidence>
<evidence type="ECO:0000313" key="1">
    <source>
        <dbReference type="EMBL" id="AWX45727.1"/>
    </source>
</evidence>
<accession>A0A2Z4LWS0</accession>
<reference evidence="1 2" key="1">
    <citation type="submission" date="2018-06" db="EMBL/GenBank/DDBJ databases">
        <title>Spongiibacterium sp. HME9304 Genome sequencing and assembly.</title>
        <authorList>
            <person name="Kang H."/>
            <person name="Kim H."/>
            <person name="Joh K."/>
        </authorList>
    </citation>
    <scope>NUCLEOTIDE SEQUENCE [LARGE SCALE GENOMIC DNA]</scope>
    <source>
        <strain evidence="1 2">HME9304</strain>
    </source>
</reference>
<dbReference type="Proteomes" id="UP000248536">
    <property type="component" value="Chromosome"/>
</dbReference>
<gene>
    <name evidence="1" type="ORF">HME9304_02754</name>
</gene>